<organism evidence="1 2">
    <name type="scientific">Aerosakkonema funiforme FACHB-1375</name>
    <dbReference type="NCBI Taxonomy" id="2949571"/>
    <lineage>
        <taxon>Bacteria</taxon>
        <taxon>Bacillati</taxon>
        <taxon>Cyanobacteriota</taxon>
        <taxon>Cyanophyceae</taxon>
        <taxon>Oscillatoriophycideae</taxon>
        <taxon>Aerosakkonematales</taxon>
        <taxon>Aerosakkonemataceae</taxon>
        <taxon>Aerosakkonema</taxon>
    </lineage>
</organism>
<reference evidence="1" key="2">
    <citation type="submission" date="2020-08" db="EMBL/GenBank/DDBJ databases">
        <authorList>
            <person name="Chen M."/>
            <person name="Teng W."/>
            <person name="Zhao L."/>
            <person name="Hu C."/>
            <person name="Zhou Y."/>
            <person name="Han B."/>
            <person name="Song L."/>
            <person name="Shu W."/>
        </authorList>
    </citation>
    <scope>NUCLEOTIDE SEQUENCE</scope>
    <source>
        <strain evidence="1">FACHB-1375</strain>
    </source>
</reference>
<name>A0A926ZIM0_9CYAN</name>
<evidence type="ECO:0000313" key="2">
    <source>
        <dbReference type="Proteomes" id="UP000641646"/>
    </source>
</evidence>
<dbReference type="Proteomes" id="UP000641646">
    <property type="component" value="Unassembled WGS sequence"/>
</dbReference>
<protein>
    <submittedName>
        <fullName evidence="1">Uncharacterized protein</fullName>
    </submittedName>
</protein>
<keyword evidence="2" id="KW-1185">Reference proteome</keyword>
<evidence type="ECO:0000313" key="1">
    <source>
        <dbReference type="EMBL" id="MBD2183804.1"/>
    </source>
</evidence>
<gene>
    <name evidence="1" type="ORF">H6G03_22515</name>
</gene>
<accession>A0A926ZIM0</accession>
<dbReference type="AlphaFoldDB" id="A0A926ZIM0"/>
<comment type="caution">
    <text evidence="1">The sequence shown here is derived from an EMBL/GenBank/DDBJ whole genome shotgun (WGS) entry which is preliminary data.</text>
</comment>
<dbReference type="EMBL" id="JACJPW010000065">
    <property type="protein sequence ID" value="MBD2183804.1"/>
    <property type="molecule type" value="Genomic_DNA"/>
</dbReference>
<reference evidence="1" key="1">
    <citation type="journal article" date="2015" name="ISME J.">
        <title>Draft Genome Sequence of Streptomyces incarnatus NRRL8089, which Produces the Nucleoside Antibiotic Sinefungin.</title>
        <authorList>
            <person name="Oshima K."/>
            <person name="Hattori M."/>
            <person name="Shimizu H."/>
            <person name="Fukuda K."/>
            <person name="Nemoto M."/>
            <person name="Inagaki K."/>
            <person name="Tamura T."/>
        </authorList>
    </citation>
    <scope>NUCLEOTIDE SEQUENCE</scope>
    <source>
        <strain evidence="1">FACHB-1375</strain>
    </source>
</reference>
<proteinExistence type="predicted"/>
<sequence>MTDKPQPPSIEKVKERSARVQEICKRADANILILDEIIAQLEEENRRSPLYQSRLRRAKRLLNFPEEKPENVESDRDSATTTS</sequence>